<sequence>MLKIDKFPKKKPTDYRDIRSSLQNGDILLCSGNGIFSTMIQQATQSVWSHVAFILRLDAIDRIMLLESVEPIGVRTVRLSKYLEDYTNDGQPYPGGMIVIRHKQFAKLVNKDSLVALTQYAINFFGYPYDNDEIAKIAARILSSKIPFTPKQIKRIEADREFICSEYVAQCYEKVGLTIKWNQLGFIAPSDFAADANFELVTVLKQI</sequence>
<dbReference type="RefSeq" id="WP_125699835.1">
    <property type="nucleotide sequence ID" value="NZ_RFES01000015.1"/>
</dbReference>
<name>A0A429JT17_9GAMM</name>
<reference evidence="1 2" key="1">
    <citation type="submission" date="2018-10" db="EMBL/GenBank/DDBJ databases">
        <title>GWAS and RNA-Seq identify cryptic mechanisms of antimicrobial resistance in Acinetobacter baumannii.</title>
        <authorList>
            <person name="Sahl J.W."/>
        </authorList>
    </citation>
    <scope>NUCLEOTIDE SEQUENCE [LARGE SCALE GENOMIC DNA]</scope>
    <source>
        <strain evidence="1 2">TG41018</strain>
    </source>
</reference>
<dbReference type="SUPFAM" id="SSF54001">
    <property type="entry name" value="Cysteine proteinases"/>
    <property type="match status" value="1"/>
</dbReference>
<dbReference type="Gene3D" id="3.90.1720.10">
    <property type="entry name" value="endopeptidase domain like (from Nostoc punctiforme)"/>
    <property type="match status" value="1"/>
</dbReference>
<dbReference type="AlphaFoldDB" id="A0A429JT17"/>
<proteinExistence type="predicted"/>
<comment type="caution">
    <text evidence="1">The sequence shown here is derived from an EMBL/GenBank/DDBJ whole genome shotgun (WGS) entry which is preliminary data.</text>
</comment>
<gene>
    <name evidence="1" type="ORF">EA756_17985</name>
</gene>
<dbReference type="Proteomes" id="UP000276905">
    <property type="component" value="Unassembled WGS sequence"/>
</dbReference>
<dbReference type="InterPro" id="IPR038765">
    <property type="entry name" value="Papain-like_cys_pep_sf"/>
</dbReference>
<evidence type="ECO:0000313" key="1">
    <source>
        <dbReference type="EMBL" id="RSO52624.1"/>
    </source>
</evidence>
<evidence type="ECO:0000313" key="2">
    <source>
        <dbReference type="Proteomes" id="UP000276905"/>
    </source>
</evidence>
<protein>
    <recommendedName>
        <fullName evidence="3">Permuted papain-like amidase enzyme, YaeF/YiiX, C92 family</fullName>
    </recommendedName>
</protein>
<organism evidence="1 2">
    <name type="scientific">Acinetobacter lactucae</name>
    <dbReference type="NCBI Taxonomy" id="1785128"/>
    <lineage>
        <taxon>Bacteria</taxon>
        <taxon>Pseudomonadati</taxon>
        <taxon>Pseudomonadota</taxon>
        <taxon>Gammaproteobacteria</taxon>
        <taxon>Moraxellales</taxon>
        <taxon>Moraxellaceae</taxon>
        <taxon>Acinetobacter</taxon>
        <taxon>Acinetobacter calcoaceticus/baumannii complex</taxon>
    </lineage>
</organism>
<accession>A0A429JT17</accession>
<dbReference type="EMBL" id="RFES01000015">
    <property type="protein sequence ID" value="RSO52624.1"/>
    <property type="molecule type" value="Genomic_DNA"/>
</dbReference>
<evidence type="ECO:0008006" key="3">
    <source>
        <dbReference type="Google" id="ProtNLM"/>
    </source>
</evidence>